<feature type="domain" description="Sulfide dehydrogenase [flavocytochrome c] flavoprotein chain central" evidence="3">
    <location>
        <begin position="184"/>
        <end position="284"/>
    </location>
</feature>
<feature type="signal peptide" evidence="1">
    <location>
        <begin position="1"/>
        <end position="19"/>
    </location>
</feature>
<dbReference type="InterPro" id="IPR036188">
    <property type="entry name" value="FAD/NAD-bd_sf"/>
</dbReference>
<dbReference type="Proteomes" id="UP000267841">
    <property type="component" value="Unassembled WGS sequence"/>
</dbReference>
<evidence type="ECO:0000259" key="3">
    <source>
        <dbReference type="Pfam" id="PF21706"/>
    </source>
</evidence>
<name>A0A497XSC6_9AQUI</name>
<gene>
    <name evidence="4" type="ORF">BCF55_1449</name>
</gene>
<evidence type="ECO:0000313" key="5">
    <source>
        <dbReference type="Proteomes" id="UP000267841"/>
    </source>
</evidence>
<dbReference type="EMBL" id="RCCJ01000001">
    <property type="protein sequence ID" value="RLJ71151.1"/>
    <property type="molecule type" value="Genomic_DNA"/>
</dbReference>
<dbReference type="PROSITE" id="PS51318">
    <property type="entry name" value="TAT"/>
    <property type="match status" value="1"/>
</dbReference>
<dbReference type="Pfam" id="PF07992">
    <property type="entry name" value="Pyr_redox_2"/>
    <property type="match status" value="1"/>
</dbReference>
<evidence type="ECO:0000259" key="2">
    <source>
        <dbReference type="Pfam" id="PF07992"/>
    </source>
</evidence>
<dbReference type="OrthoDB" id="9802771at2"/>
<dbReference type="GO" id="GO:0016491">
    <property type="term" value="F:oxidoreductase activity"/>
    <property type="evidence" value="ECO:0007669"/>
    <property type="project" value="InterPro"/>
</dbReference>
<evidence type="ECO:0000256" key="1">
    <source>
        <dbReference type="SAM" id="SignalP"/>
    </source>
</evidence>
<protein>
    <submittedName>
        <fullName evidence="4">Secreted protein</fullName>
    </submittedName>
</protein>
<dbReference type="InterPro" id="IPR019546">
    <property type="entry name" value="TAT_signal_bac_arc"/>
</dbReference>
<dbReference type="InterPro" id="IPR049386">
    <property type="entry name" value="FCSD_central"/>
</dbReference>
<feature type="chain" id="PRO_5019729559" evidence="1">
    <location>
        <begin position="20"/>
        <end position="434"/>
    </location>
</feature>
<dbReference type="InterPro" id="IPR052541">
    <property type="entry name" value="SQRD"/>
</dbReference>
<proteinExistence type="predicted"/>
<dbReference type="AlphaFoldDB" id="A0A497XSC6"/>
<dbReference type="NCBIfam" id="TIGR01409">
    <property type="entry name" value="TAT_signal_seq"/>
    <property type="match status" value="1"/>
</dbReference>
<dbReference type="PANTHER" id="PTHR43755:SF1">
    <property type="entry name" value="FAD-DEPENDENT PYRIDINE NUCLEOTIDE-DISULPHIDE OXIDOREDUCTASE"/>
    <property type="match status" value="1"/>
</dbReference>
<dbReference type="InterPro" id="IPR023753">
    <property type="entry name" value="FAD/NAD-binding_dom"/>
</dbReference>
<keyword evidence="5" id="KW-1185">Reference proteome</keyword>
<reference evidence="4 5" key="1">
    <citation type="submission" date="2018-10" db="EMBL/GenBank/DDBJ databases">
        <title>Genomic Encyclopedia of Archaeal and Bacterial Type Strains, Phase II (KMG-II): from individual species to whole genera.</title>
        <authorList>
            <person name="Goeker M."/>
        </authorList>
    </citation>
    <scope>NUCLEOTIDE SEQUENCE [LARGE SCALE GENOMIC DNA]</scope>
    <source>
        <strain evidence="4 5">DSM 16510</strain>
    </source>
</reference>
<organism evidence="4 5">
    <name type="scientific">Hydrogenivirga caldilitoris</name>
    <dbReference type="NCBI Taxonomy" id="246264"/>
    <lineage>
        <taxon>Bacteria</taxon>
        <taxon>Pseudomonadati</taxon>
        <taxon>Aquificota</taxon>
        <taxon>Aquificia</taxon>
        <taxon>Aquificales</taxon>
        <taxon>Aquificaceae</taxon>
        <taxon>Hydrogenivirga</taxon>
    </lineage>
</organism>
<sequence>MSVSRRDLLKATGVGVALAATGGAFNFTFAKTTDTLNLPKPSKGSPRVVIVGGGWSGSTLAKYIKKNDPNIDVVLIEKNNVFMSCPVSNLWLVDLVDLEFLIHDHLKAADKYGYHFVNAEVHDIDRKKRVVYTSLGKLHYDYLVLATGIDYDYSQWVGTDPKDIEIAMKRYPAAFKPGEEHFQLKKKIRDFEEGNFVITVPPGIDYRCIPGPYERATLIAWYFKQNNIPGKVILLDPHNDPPVKAEGFHKAWNEYVKGYIEYYPQTDIKEVDFGKKRIVTSLGDFDFTDLNLYPRCKSAPLVYKAGLVPKGDRWPALRWPWYMAQADERIFCTGDARNQPFSKSGNTANSEAHIVADLIVKLAHGKSMDYKPPRTLCYSGVDKGKAVWVDLTYKYDPKKNEFAFHNVKMDNNPTEANWKAYLEWAKAMYRDMFS</sequence>
<evidence type="ECO:0000313" key="4">
    <source>
        <dbReference type="EMBL" id="RLJ71151.1"/>
    </source>
</evidence>
<keyword evidence="1" id="KW-0732">Signal</keyword>
<comment type="caution">
    <text evidence="4">The sequence shown here is derived from an EMBL/GenBank/DDBJ whole genome shotgun (WGS) entry which is preliminary data.</text>
</comment>
<dbReference type="InterPro" id="IPR006311">
    <property type="entry name" value="TAT_signal"/>
</dbReference>
<dbReference type="Gene3D" id="3.50.50.60">
    <property type="entry name" value="FAD/NAD(P)-binding domain"/>
    <property type="match status" value="2"/>
</dbReference>
<feature type="domain" description="FAD/NAD(P)-binding" evidence="2">
    <location>
        <begin position="47"/>
        <end position="148"/>
    </location>
</feature>
<dbReference type="Pfam" id="PF21706">
    <property type="entry name" value="FCSD_central"/>
    <property type="match status" value="1"/>
</dbReference>
<accession>A0A497XSC6</accession>
<dbReference type="SUPFAM" id="SSF51905">
    <property type="entry name" value="FAD/NAD(P)-binding domain"/>
    <property type="match status" value="2"/>
</dbReference>
<dbReference type="PANTHER" id="PTHR43755">
    <property type="match status" value="1"/>
</dbReference>